<sequence>MSPVSVMTFYSKHHSLPIPKGSNRTRRKALLAVCMLLCIQPAATAQETADSVEADGKMPGVIKQVLDRLNRPPRYLDDRYVRKPPTKFIVTLRGRVQQTGVRINDYSELDTDWGLANSTQADLRMQERLHYKAGCYITYSGIRAGLGMSVGRKSAEKSTSLYLGCINSYYGITAQYNNIKEKVSSDMHSTVDYHGENYENDSMEGDAYMESDYPADMREIQLDGYYAFNRRRFAYTAVYGGSVVQRRSAGSWMLGMKYLYGRVKFDSRESFFPIYVGGITRFTTQQLSVGGGYSYNLVVLNRDERGPLLRGLRNLTFNATFMPMVTMFNPLTIYYDKNLVEWFGYETDHRTRKSHPELNYTATTGMALSIDRFSFVVKVHYDNFRFNTGLRNENQNKLGDEYAMQKNRMKGRFFNWGVRADFQMKF</sequence>
<feature type="chain" id="PRO_5024421533" evidence="1">
    <location>
        <begin position="46"/>
        <end position="426"/>
    </location>
</feature>
<evidence type="ECO:0000256" key="1">
    <source>
        <dbReference type="SAM" id="SignalP"/>
    </source>
</evidence>
<dbReference type="KEGG" id="alq:C7Y71_011560"/>
<proteinExistence type="predicted"/>
<evidence type="ECO:0000313" key="3">
    <source>
        <dbReference type="Proteomes" id="UP000249375"/>
    </source>
</evidence>
<reference evidence="2 3" key="1">
    <citation type="submission" date="2018-11" db="EMBL/GenBank/DDBJ databases">
        <authorList>
            <person name="Na S.W."/>
            <person name="Baik M."/>
        </authorList>
    </citation>
    <scope>NUCLEOTIDE SEQUENCE [LARGE SCALE GENOMIC DNA]</scope>
    <source>
        <strain evidence="2 3">E39</strain>
    </source>
</reference>
<accession>A0A5P8E9P1</accession>
<dbReference type="Pfam" id="PF14391">
    <property type="entry name" value="DUF4421"/>
    <property type="match status" value="1"/>
</dbReference>
<dbReference type="InterPro" id="IPR025535">
    <property type="entry name" value="DUF4421"/>
</dbReference>
<name>A0A5P8E9P1_9BACT</name>
<feature type="signal peptide" evidence="1">
    <location>
        <begin position="1"/>
        <end position="45"/>
    </location>
</feature>
<evidence type="ECO:0000313" key="2">
    <source>
        <dbReference type="EMBL" id="QFQ13590.1"/>
    </source>
</evidence>
<dbReference type="RefSeq" id="WP_111899425.1">
    <property type="nucleotide sequence ID" value="NZ_CP033459.1"/>
</dbReference>
<gene>
    <name evidence="2" type="ORF">C7Y71_011560</name>
</gene>
<protein>
    <submittedName>
        <fullName evidence="2">DUF4421 domain-containing protein</fullName>
    </submittedName>
</protein>
<keyword evidence="1" id="KW-0732">Signal</keyword>
<dbReference type="EMBL" id="CP033459">
    <property type="protein sequence ID" value="QFQ13590.1"/>
    <property type="molecule type" value="Genomic_DNA"/>
</dbReference>
<organism evidence="2 3">
    <name type="scientific">Pseudoprevotella muciniphila</name>
    <dbReference type="NCBI Taxonomy" id="2133944"/>
    <lineage>
        <taxon>Bacteria</taxon>
        <taxon>Pseudomonadati</taxon>
        <taxon>Bacteroidota</taxon>
        <taxon>Bacteroidia</taxon>
        <taxon>Bacteroidales</taxon>
        <taxon>Prevotellaceae</taxon>
        <taxon>Pseudoprevotella</taxon>
    </lineage>
</organism>
<dbReference type="OrthoDB" id="975269at2"/>
<dbReference type="Proteomes" id="UP000249375">
    <property type="component" value="Chromosome"/>
</dbReference>
<dbReference type="AlphaFoldDB" id="A0A5P8E9P1"/>
<keyword evidence="3" id="KW-1185">Reference proteome</keyword>